<organism evidence="1 2">
    <name type="scientific">Pedobacter rhizosphaerae</name>
    <dbReference type="NCBI Taxonomy" id="390241"/>
    <lineage>
        <taxon>Bacteria</taxon>
        <taxon>Pseudomonadati</taxon>
        <taxon>Bacteroidota</taxon>
        <taxon>Sphingobacteriia</taxon>
        <taxon>Sphingobacteriales</taxon>
        <taxon>Sphingobacteriaceae</taxon>
        <taxon>Pedobacter</taxon>
    </lineage>
</organism>
<reference evidence="1 2" key="1">
    <citation type="submission" date="2016-10" db="EMBL/GenBank/DDBJ databases">
        <authorList>
            <person name="de Groot N.N."/>
        </authorList>
    </citation>
    <scope>NUCLEOTIDE SEQUENCE [LARGE SCALE GENOMIC DNA]</scope>
    <source>
        <strain evidence="1 2">DSM 18610</strain>
    </source>
</reference>
<evidence type="ECO:0000313" key="1">
    <source>
        <dbReference type="EMBL" id="SES24031.1"/>
    </source>
</evidence>
<dbReference type="SUPFAM" id="SSF52833">
    <property type="entry name" value="Thioredoxin-like"/>
    <property type="match status" value="1"/>
</dbReference>
<name>A0A1H9VR72_9SPHI</name>
<keyword evidence="2" id="KW-1185">Reference proteome</keyword>
<proteinExistence type="predicted"/>
<dbReference type="STRING" id="390241.SAMN04488023_14719"/>
<accession>A0A1H9VR72</accession>
<evidence type="ECO:0000313" key="2">
    <source>
        <dbReference type="Proteomes" id="UP000199572"/>
    </source>
</evidence>
<dbReference type="AlphaFoldDB" id="A0A1H9VR72"/>
<dbReference type="Proteomes" id="UP000199572">
    <property type="component" value="Unassembled WGS sequence"/>
</dbReference>
<evidence type="ECO:0008006" key="3">
    <source>
        <dbReference type="Google" id="ProtNLM"/>
    </source>
</evidence>
<dbReference type="InterPro" id="IPR036249">
    <property type="entry name" value="Thioredoxin-like_sf"/>
</dbReference>
<sequence length="110" mass="12185">MQKLVNKFKGDDQVKFLFIHTWERSATPQKDAIEYLTGNKFNLDLYMDAKDPNTRSNPAVSAFKVMGIPAKFVIDGDGNTRFKLTGFSGGDDAAVAEVSAMINLAKRPKI</sequence>
<gene>
    <name evidence="1" type="ORF">SAMN04488023_14719</name>
</gene>
<protein>
    <recommendedName>
        <fullName evidence="3">Thioredoxin-like</fullName>
    </recommendedName>
</protein>
<dbReference type="EMBL" id="FOGG01000047">
    <property type="protein sequence ID" value="SES24031.1"/>
    <property type="molecule type" value="Genomic_DNA"/>
</dbReference>
<dbReference type="Gene3D" id="3.40.30.10">
    <property type="entry name" value="Glutaredoxin"/>
    <property type="match status" value="1"/>
</dbReference>